<evidence type="ECO:0000256" key="3">
    <source>
        <dbReference type="ARBA" id="ARBA00022468"/>
    </source>
</evidence>
<dbReference type="FunFam" id="1.10.405.10:FF:000002">
    <property type="entry name" value="Guanosine nucleotide diphosphate dissociation inhibitor"/>
    <property type="match status" value="1"/>
</dbReference>
<dbReference type="SUPFAM" id="SSF55681">
    <property type="entry name" value="Class II aaRS and biotin synthetases"/>
    <property type="match status" value="1"/>
</dbReference>
<dbReference type="GO" id="GO:0015031">
    <property type="term" value="P:protein transport"/>
    <property type="evidence" value="ECO:0007669"/>
    <property type="project" value="InterPro"/>
</dbReference>
<reference evidence="7 8" key="1">
    <citation type="submission" date="2018-09" db="EMBL/GenBank/DDBJ databases">
        <title>A high-quality reference genome of wild soybean provides a powerful tool to mine soybean genomes.</title>
        <authorList>
            <person name="Xie M."/>
            <person name="Chung C.Y.L."/>
            <person name="Li M.-W."/>
            <person name="Wong F.-L."/>
            <person name="Chan T.-F."/>
            <person name="Lam H.-M."/>
        </authorList>
    </citation>
    <scope>NUCLEOTIDE SEQUENCE [LARGE SCALE GENOMIC DNA]</scope>
    <source>
        <strain evidence="8">cv. W05</strain>
        <tissue evidence="7">Hypocotyl of etiolated seedlings</tissue>
    </source>
</reference>
<dbReference type="PRINTS" id="PR00892">
    <property type="entry name" value="RABGDI"/>
</dbReference>
<evidence type="ECO:0000256" key="5">
    <source>
        <dbReference type="ARBA" id="ARBA00053142"/>
    </source>
</evidence>
<dbReference type="PANTHER" id="PTHR11787">
    <property type="entry name" value="RAB GDP-DISSOCIATION INHIBITOR"/>
    <property type="match status" value="1"/>
</dbReference>
<evidence type="ECO:0000313" key="8">
    <source>
        <dbReference type="Proteomes" id="UP000289340"/>
    </source>
</evidence>
<comment type="similarity">
    <text evidence="2">Belongs to the heat shock protein 90 family.</text>
</comment>
<dbReference type="SUPFAM" id="SSF51905">
    <property type="entry name" value="FAD/NAD(P)-binding domain"/>
    <property type="match status" value="1"/>
</dbReference>
<evidence type="ECO:0000256" key="1">
    <source>
        <dbReference type="ARBA" id="ARBA00005593"/>
    </source>
</evidence>
<name>A0A445LAD2_GLYSO</name>
<proteinExistence type="inferred from homology"/>
<dbReference type="GO" id="GO:0016192">
    <property type="term" value="P:vesicle-mediated transport"/>
    <property type="evidence" value="ECO:0007669"/>
    <property type="project" value="TreeGrafter"/>
</dbReference>
<gene>
    <name evidence="7" type="ORF">D0Y65_006869</name>
</gene>
<dbReference type="PRINTS" id="PR00891">
    <property type="entry name" value="RABGDIREP"/>
</dbReference>
<sequence>MNPKFIMANGNLVRVLILANVTKYLYFKVVDGSYVFNKGKVHKVPANDMETLKSPLMGLFAKHWTHKFFIYVQKYNESDPKTHEGLDLTRVPTKELIAKYGLDDNTIDFIGHALALHSDDRYLAELALDIVKRIKLYAESLVHFQGGSPYIYPLYGLGELPQAFSQLSVVYGETYMLNKPECKVEFDEEGKIVGVTYEGELLFLRYDLTIPFARFVAMNGLTSFKRYQIAKVYKVNNSSKGRYREFYQCDFDTAGNPGVSEIMGPDFEVVRILTELVNELDIGECEIKLNDRKLLDGMLQIRRVPREKFRTICSNIDKLDKQSFQQLRKEMVAEKGLTAETTNRIETEEHLPVKNFSVAGQQEFKVVLFIPMRAPFNLFDTRKKPNKIKLYVLRVFIMDNCKELMPKYLSFVKGILDS</sequence>
<protein>
    <recommendedName>
        <fullName evidence="6">Guanosine nucleotide diphosphate dissociation inhibitor</fullName>
    </recommendedName>
</protein>
<dbReference type="Pfam" id="PF00996">
    <property type="entry name" value="GDI"/>
    <property type="match status" value="1"/>
</dbReference>
<dbReference type="GO" id="GO:0016887">
    <property type="term" value="F:ATP hydrolysis activity"/>
    <property type="evidence" value="ECO:0007669"/>
    <property type="project" value="InterPro"/>
</dbReference>
<dbReference type="GO" id="GO:0005093">
    <property type="term" value="F:Rab GDP-dissociation inhibitor activity"/>
    <property type="evidence" value="ECO:0007669"/>
    <property type="project" value="InterPro"/>
</dbReference>
<keyword evidence="8" id="KW-1185">Reference proteome</keyword>
<dbReference type="GO" id="GO:0005524">
    <property type="term" value="F:ATP binding"/>
    <property type="evidence" value="ECO:0007669"/>
    <property type="project" value="InterPro"/>
</dbReference>
<dbReference type="Gene3D" id="3.30.230.80">
    <property type="match status" value="1"/>
</dbReference>
<dbReference type="GO" id="GO:0051082">
    <property type="term" value="F:unfolded protein binding"/>
    <property type="evidence" value="ECO:0007669"/>
    <property type="project" value="InterPro"/>
</dbReference>
<dbReference type="Gene3D" id="3.30.930.10">
    <property type="entry name" value="Bira Bifunctional Protein, Domain 2"/>
    <property type="match status" value="1"/>
</dbReference>
<comment type="function">
    <text evidence="5">Regulates the GDP/GTP exchange reaction of most RAB proteins by inhibiting the dissociation of GDP from them, and the subsequent binding of GTP.</text>
</comment>
<comment type="caution">
    <text evidence="7">The sequence shown here is derived from an EMBL/GenBank/DDBJ whole genome shotgun (WGS) entry which is preliminary data.</text>
</comment>
<dbReference type="InterPro" id="IPR036188">
    <property type="entry name" value="FAD/NAD-bd_sf"/>
</dbReference>
<dbReference type="InterPro" id="IPR020568">
    <property type="entry name" value="Ribosomal_Su5_D2-typ_SF"/>
</dbReference>
<dbReference type="GO" id="GO:0007264">
    <property type="term" value="P:small GTPase-mediated signal transduction"/>
    <property type="evidence" value="ECO:0007669"/>
    <property type="project" value="InterPro"/>
</dbReference>
<evidence type="ECO:0000256" key="6">
    <source>
        <dbReference type="RuleBase" id="RU363124"/>
    </source>
</evidence>
<dbReference type="GO" id="GO:0005737">
    <property type="term" value="C:cytoplasm"/>
    <property type="evidence" value="ECO:0007669"/>
    <property type="project" value="TreeGrafter"/>
</dbReference>
<dbReference type="Gene3D" id="1.10.405.10">
    <property type="entry name" value="Guanine Nucleotide Dissociation Inhibitor, domain 1"/>
    <property type="match status" value="1"/>
</dbReference>
<dbReference type="GO" id="GO:0048046">
    <property type="term" value="C:apoplast"/>
    <property type="evidence" value="ECO:0007669"/>
    <property type="project" value="UniProtKB-ARBA"/>
</dbReference>
<dbReference type="InterPro" id="IPR000806">
    <property type="entry name" value="RabGDI"/>
</dbReference>
<keyword evidence="4" id="KW-0143">Chaperone</keyword>
<comment type="similarity">
    <text evidence="1 6">Belongs to the Rab GDI family.</text>
</comment>
<dbReference type="EMBL" id="QZWG01000003">
    <property type="protein sequence ID" value="RZC20201.1"/>
    <property type="molecule type" value="Genomic_DNA"/>
</dbReference>
<accession>A0A445LAD2</accession>
<dbReference type="SUPFAM" id="SSF54211">
    <property type="entry name" value="Ribosomal protein S5 domain 2-like"/>
    <property type="match status" value="1"/>
</dbReference>
<organism evidence="7 8">
    <name type="scientific">Glycine soja</name>
    <name type="common">Wild soybean</name>
    <dbReference type="NCBI Taxonomy" id="3848"/>
    <lineage>
        <taxon>Eukaryota</taxon>
        <taxon>Viridiplantae</taxon>
        <taxon>Streptophyta</taxon>
        <taxon>Embryophyta</taxon>
        <taxon>Tracheophyta</taxon>
        <taxon>Spermatophyta</taxon>
        <taxon>Magnoliopsida</taxon>
        <taxon>eudicotyledons</taxon>
        <taxon>Gunneridae</taxon>
        <taxon>Pentapetalae</taxon>
        <taxon>rosids</taxon>
        <taxon>fabids</taxon>
        <taxon>Fabales</taxon>
        <taxon>Fabaceae</taxon>
        <taxon>Papilionoideae</taxon>
        <taxon>50 kb inversion clade</taxon>
        <taxon>NPAAA clade</taxon>
        <taxon>indigoferoid/millettioid clade</taxon>
        <taxon>Phaseoleae</taxon>
        <taxon>Glycine</taxon>
        <taxon>Glycine subgen. Soja</taxon>
    </lineage>
</organism>
<dbReference type="InterPro" id="IPR001404">
    <property type="entry name" value="Hsp90_fam"/>
</dbReference>
<dbReference type="Pfam" id="PF00183">
    <property type="entry name" value="HSP90"/>
    <property type="match status" value="1"/>
</dbReference>
<dbReference type="Proteomes" id="UP000289340">
    <property type="component" value="Chromosome 3"/>
</dbReference>
<evidence type="ECO:0000256" key="4">
    <source>
        <dbReference type="ARBA" id="ARBA00023186"/>
    </source>
</evidence>
<dbReference type="InterPro" id="IPR045864">
    <property type="entry name" value="aa-tRNA-synth_II/BPL/LPL"/>
</dbReference>
<evidence type="ECO:0000313" key="7">
    <source>
        <dbReference type="EMBL" id="RZC20201.1"/>
    </source>
</evidence>
<dbReference type="InterPro" id="IPR018203">
    <property type="entry name" value="GDP_dissociation_inhibitor"/>
</dbReference>
<evidence type="ECO:0000256" key="2">
    <source>
        <dbReference type="ARBA" id="ARBA00008239"/>
    </source>
</evidence>
<dbReference type="PANTHER" id="PTHR11787:SF8">
    <property type="entry name" value="RAB GDP DISSOCIATION INHIBITOR"/>
    <property type="match status" value="1"/>
</dbReference>
<dbReference type="GO" id="GO:0005096">
    <property type="term" value="F:GTPase activator activity"/>
    <property type="evidence" value="ECO:0007669"/>
    <property type="project" value="UniProtKB-KW"/>
</dbReference>
<keyword evidence="3" id="KW-0343">GTPase activation</keyword>
<dbReference type="GO" id="GO:0140662">
    <property type="term" value="F:ATP-dependent protein folding chaperone"/>
    <property type="evidence" value="ECO:0007669"/>
    <property type="project" value="InterPro"/>
</dbReference>
<dbReference type="AlphaFoldDB" id="A0A445LAD2"/>
<dbReference type="Gene3D" id="3.30.519.10">
    <property type="entry name" value="Guanine Nucleotide Dissociation Inhibitor, domain 2"/>
    <property type="match status" value="1"/>
</dbReference>